<dbReference type="AlphaFoldDB" id="A0A9Y1BLY1"/>
<dbReference type="EMBL" id="CP084166">
    <property type="protein sequence ID" value="UJG41454.1"/>
    <property type="molecule type" value="Genomic_DNA"/>
</dbReference>
<dbReference type="Proteomes" id="UP001201020">
    <property type="component" value="Chromosome"/>
</dbReference>
<gene>
    <name evidence="1" type="ORF">K9W45_03085</name>
</gene>
<evidence type="ECO:0000313" key="1">
    <source>
        <dbReference type="EMBL" id="UJG41454.1"/>
    </source>
</evidence>
<name>A0A9Y1BLY1_9ARCH</name>
<sequence>MKLENGLFFVLDAGEDKYIFTKRKEAIAKIKEVVKNGGGQETKLLAIDCQNDKWAITQVPWQEIAFELIKEEK</sequence>
<reference evidence="1" key="1">
    <citation type="journal article" date="2022" name="Nat. Microbiol.">
        <title>Unique mobile elements and scalable gene flow at the prokaryote-eukaryote boundary revealed by circularized Asgard archaea genomes.</title>
        <authorList>
            <person name="Wu F."/>
            <person name="Speth D.R."/>
            <person name="Philosof A."/>
            <person name="Cremiere A."/>
            <person name="Narayanan A."/>
            <person name="Barco R.A."/>
            <person name="Connon S.A."/>
            <person name="Amend J.P."/>
            <person name="Antoshechkin I.A."/>
            <person name="Orphan V.J."/>
        </authorList>
    </citation>
    <scope>NUCLEOTIDE SEQUENCE</scope>
    <source>
        <strain evidence="1">PM71</strain>
    </source>
</reference>
<organism evidence="1">
    <name type="scientific">Candidatus Heimdallarchaeum aukensis</name>
    <dbReference type="NCBI Taxonomy" id="2876573"/>
    <lineage>
        <taxon>Archaea</taxon>
        <taxon>Promethearchaeati</taxon>
        <taxon>Candidatus Heimdallarchaeota</taxon>
        <taxon>Candidatus Heimdallarchaeia (ex Rinke et al. 2021) (nom. nud.)</taxon>
        <taxon>Candidatus Heimdallarchaeales</taxon>
        <taxon>Candidatus Heimdallarchaeaceae</taxon>
        <taxon>Candidatus Heimdallarchaeum</taxon>
    </lineage>
</organism>
<protein>
    <submittedName>
        <fullName evidence="1">Uncharacterized protein</fullName>
    </submittedName>
</protein>
<proteinExistence type="predicted"/>
<accession>A0A9Y1BLY1</accession>